<proteinExistence type="predicted"/>
<dbReference type="RefSeq" id="WP_089373326.1">
    <property type="nucleotide sequence ID" value="NZ_BMEP01000009.1"/>
</dbReference>
<gene>
    <name evidence="1" type="ORF">SAMN06265376_10830</name>
</gene>
<dbReference type="Proteomes" id="UP000198379">
    <property type="component" value="Unassembled WGS sequence"/>
</dbReference>
<evidence type="ECO:0000313" key="2">
    <source>
        <dbReference type="Proteomes" id="UP000198379"/>
    </source>
</evidence>
<accession>A0A239CJT5</accession>
<sequence length="202" mass="23633">MQNIQFPVNFEFNISTLANDFKATDASGQTIAYVRQKMFKLKEDIQIFNNDSKTKVNYRIKADKWLDFSTAYSFYDESAENKTKSFGKVVRKGWRSIWKAQYQIIDQNEKQQYTISEENAWVKVGDSLLGEIPILNFFTGYLFNPSYIVVDMNGNQIIRLKKLASFFGRKFELSKLGDMDADDDDRVMLSLMMMILLERRRG</sequence>
<dbReference type="OrthoDB" id="703597at2"/>
<name>A0A239CJT5_9FLAO</name>
<organism evidence="1 2">
    <name type="scientific">Dokdonia pacifica</name>
    <dbReference type="NCBI Taxonomy" id="1627892"/>
    <lineage>
        <taxon>Bacteria</taxon>
        <taxon>Pseudomonadati</taxon>
        <taxon>Bacteroidota</taxon>
        <taxon>Flavobacteriia</taxon>
        <taxon>Flavobacteriales</taxon>
        <taxon>Flavobacteriaceae</taxon>
        <taxon>Dokdonia</taxon>
    </lineage>
</organism>
<dbReference type="AlphaFoldDB" id="A0A239CJT5"/>
<evidence type="ECO:0000313" key="1">
    <source>
        <dbReference type="EMBL" id="SNS20142.1"/>
    </source>
</evidence>
<evidence type="ECO:0008006" key="3">
    <source>
        <dbReference type="Google" id="ProtNLM"/>
    </source>
</evidence>
<dbReference type="EMBL" id="FZNY01000008">
    <property type="protein sequence ID" value="SNS20142.1"/>
    <property type="molecule type" value="Genomic_DNA"/>
</dbReference>
<keyword evidence="2" id="KW-1185">Reference proteome</keyword>
<reference evidence="1 2" key="1">
    <citation type="submission" date="2017-06" db="EMBL/GenBank/DDBJ databases">
        <authorList>
            <person name="Kim H.J."/>
            <person name="Triplett B.A."/>
        </authorList>
    </citation>
    <scope>NUCLEOTIDE SEQUENCE [LARGE SCALE GENOMIC DNA]</scope>
    <source>
        <strain evidence="1 2">DSM 25597</strain>
    </source>
</reference>
<protein>
    <recommendedName>
        <fullName evidence="3">LURP-one-related</fullName>
    </recommendedName>
</protein>